<feature type="active site" description="Charge relay system" evidence="2">
    <location>
        <position position="263"/>
    </location>
</feature>
<organism evidence="4 5">
    <name type="scientific">Solemya velum gill symbiont</name>
    <dbReference type="NCBI Taxonomy" id="2340"/>
    <lineage>
        <taxon>Bacteria</taxon>
        <taxon>Pseudomonadati</taxon>
        <taxon>Pseudomonadota</taxon>
        <taxon>Gammaproteobacteria</taxon>
        <taxon>sulfur-oxidizing symbionts</taxon>
    </lineage>
</organism>
<dbReference type="InterPro" id="IPR000073">
    <property type="entry name" value="AB_hydrolase_1"/>
</dbReference>
<dbReference type="PANTHER" id="PTHR10794">
    <property type="entry name" value="ABHYDROLASE DOMAIN-CONTAINING PROTEIN"/>
    <property type="match status" value="1"/>
</dbReference>
<dbReference type="GO" id="GO:0034338">
    <property type="term" value="F:short-chain carboxylesterase activity"/>
    <property type="evidence" value="ECO:0007669"/>
    <property type="project" value="TreeGrafter"/>
</dbReference>
<comment type="caution">
    <text evidence="4">The sequence shown here is derived from an EMBL/GenBank/DDBJ whole genome shotgun (WGS) entry which is preliminary data.</text>
</comment>
<keyword evidence="5" id="KW-1185">Reference proteome</keyword>
<comment type="similarity">
    <text evidence="1">Belongs to the AB hydrolase superfamily. AB hydrolase 4 family.</text>
</comment>
<dbReference type="Proteomes" id="UP000030856">
    <property type="component" value="Unassembled WGS sequence"/>
</dbReference>
<dbReference type="GeneID" id="86992256"/>
<accession>A0A0B0HG47</accession>
<protein>
    <submittedName>
        <fullName evidence="4">Hydrolase of the alpha/beta-hydrolase fold</fullName>
    </submittedName>
</protein>
<dbReference type="OrthoDB" id="332676at2"/>
<dbReference type="PANTHER" id="PTHR10794:SF94">
    <property type="entry name" value="ESTERASE YHET-RELATED"/>
    <property type="match status" value="1"/>
</dbReference>
<dbReference type="InterPro" id="IPR029058">
    <property type="entry name" value="AB_hydrolase_fold"/>
</dbReference>
<dbReference type="STRING" id="2340.JV46_16870"/>
<dbReference type="InterPro" id="IPR012020">
    <property type="entry name" value="ABHD4"/>
</dbReference>
<evidence type="ECO:0000259" key="3">
    <source>
        <dbReference type="Pfam" id="PF00561"/>
    </source>
</evidence>
<dbReference type="NCBIfam" id="NF008218">
    <property type="entry name" value="PRK10985.1"/>
    <property type="match status" value="1"/>
</dbReference>
<dbReference type="SUPFAM" id="SSF53474">
    <property type="entry name" value="alpha/beta-Hydrolases"/>
    <property type="match status" value="1"/>
</dbReference>
<feature type="active site" description="Charge relay system" evidence="2">
    <location>
        <position position="139"/>
    </location>
</feature>
<name>A0A0B0HG47_SOVGS</name>
<reference evidence="4 5" key="1">
    <citation type="journal article" date="2014" name="BMC Genomics">
        <title>The genome of the intracellular bacterium of the coastal bivalve, Solemya velum: a blueprint for thriving in and out of symbiosis.</title>
        <authorList>
            <person name="Dmytrenko O."/>
            <person name="Russell S.L."/>
            <person name="Loo W.T."/>
            <person name="Fontanez K.M."/>
            <person name="Liao L."/>
            <person name="Roeselers G."/>
            <person name="Sharma R."/>
            <person name="Stewart F.J."/>
            <person name="Newton I.L."/>
            <person name="Woyke T."/>
            <person name="Wu D."/>
            <person name="Lang J.M."/>
            <person name="Eisen J.A."/>
            <person name="Cavanaugh C.M."/>
        </authorList>
    </citation>
    <scope>NUCLEOTIDE SEQUENCE [LARGE SCALE GENOMIC DNA]</scope>
    <source>
        <strain evidence="4 5">WH</strain>
    </source>
</reference>
<dbReference type="EMBL" id="JRAA01000001">
    <property type="protein sequence ID" value="KHF26431.1"/>
    <property type="molecule type" value="Genomic_DNA"/>
</dbReference>
<feature type="active site" description="Charge relay system" evidence="2">
    <location>
        <position position="291"/>
    </location>
</feature>
<dbReference type="Gene3D" id="3.40.50.1820">
    <property type="entry name" value="alpha/beta hydrolase"/>
    <property type="match status" value="1"/>
</dbReference>
<dbReference type="Pfam" id="PF00561">
    <property type="entry name" value="Abhydrolase_1"/>
    <property type="match status" value="1"/>
</dbReference>
<dbReference type="PIRSF" id="PIRSF005211">
    <property type="entry name" value="Ab_hydro_YheT"/>
    <property type="match status" value="1"/>
</dbReference>
<dbReference type="GO" id="GO:0047372">
    <property type="term" value="F:monoacylglycerol lipase activity"/>
    <property type="evidence" value="ECO:0007669"/>
    <property type="project" value="TreeGrafter"/>
</dbReference>
<keyword evidence="4" id="KW-0378">Hydrolase</keyword>
<proteinExistence type="inferred from homology"/>
<evidence type="ECO:0000313" key="5">
    <source>
        <dbReference type="Proteomes" id="UP000030856"/>
    </source>
</evidence>
<dbReference type="RefSeq" id="WP_043116204.1">
    <property type="nucleotide sequence ID" value="NZ_JRAA01000001.1"/>
</dbReference>
<gene>
    <name evidence="4" type="ORF">JV46_16870</name>
</gene>
<evidence type="ECO:0000256" key="1">
    <source>
        <dbReference type="ARBA" id="ARBA00010884"/>
    </source>
</evidence>
<evidence type="ECO:0000256" key="2">
    <source>
        <dbReference type="PIRSR" id="PIRSR005211-1"/>
    </source>
</evidence>
<feature type="domain" description="AB hydrolase-1" evidence="3">
    <location>
        <begin position="59"/>
        <end position="297"/>
    </location>
</feature>
<evidence type="ECO:0000313" key="4">
    <source>
        <dbReference type="EMBL" id="KHF26431.1"/>
    </source>
</evidence>
<dbReference type="PATRIC" id="fig|2340.3.peg.942"/>
<sequence>MGGLLIKSQFRPTWWLKSPHLQTFWPVFFARQRFEGRKERFDLPDGDFVDLVWGEGDGPLVMVVHGLEGSIDSHYAAAMMNSLQMSGYSAVFMHFRGCSGEPNRFDRAYHSGDTADISAVAAHVVEVTGKSLQAMVGYSLGANAMLKWLGEAGSDATPRSAVAVSIPFRLELAAKRLQQGGSRIYQSYLLRKMRAAYQRKFDKRPSPLDIDVADLKDFFQFDDQVTAPLHGFDGVDDYYRRSSCRQYLGGIRKRTLIIHSSDDPFMYPYAAPEPEELSEHVTLELTQHGGHVGFITGGLPQRWLEKRIIEFLKSDEPPVGH</sequence>
<dbReference type="InterPro" id="IPR050960">
    <property type="entry name" value="AB_hydrolase_4_sf"/>
</dbReference>
<dbReference type="eggNOG" id="COG0429">
    <property type="taxonomic scope" value="Bacteria"/>
</dbReference>
<dbReference type="AlphaFoldDB" id="A0A0B0HG47"/>